<dbReference type="EMBL" id="BDQV01000154">
    <property type="protein sequence ID" value="GAY57128.1"/>
    <property type="molecule type" value="Genomic_DNA"/>
</dbReference>
<feature type="non-terminal residue" evidence="1">
    <location>
        <position position="60"/>
    </location>
</feature>
<sequence length="60" mass="7281">MMDKTWVQLKRNTKEYREGVKKMDMSYTTWIWHGEQLGKKGTDVEMTNTYSMSRDVDDHY</sequence>
<gene>
    <name evidence="1" type="ORF">CUMW_177050</name>
</gene>
<name>A0A2H5PXP2_CITUN</name>
<dbReference type="STRING" id="55188.A0A2H5PXP2"/>
<organism evidence="1 2">
    <name type="scientific">Citrus unshiu</name>
    <name type="common">Satsuma mandarin</name>
    <name type="synonym">Citrus nobilis var. unshiu</name>
    <dbReference type="NCBI Taxonomy" id="55188"/>
    <lineage>
        <taxon>Eukaryota</taxon>
        <taxon>Viridiplantae</taxon>
        <taxon>Streptophyta</taxon>
        <taxon>Embryophyta</taxon>
        <taxon>Tracheophyta</taxon>
        <taxon>Spermatophyta</taxon>
        <taxon>Magnoliopsida</taxon>
        <taxon>eudicotyledons</taxon>
        <taxon>Gunneridae</taxon>
        <taxon>Pentapetalae</taxon>
        <taxon>rosids</taxon>
        <taxon>malvids</taxon>
        <taxon>Sapindales</taxon>
        <taxon>Rutaceae</taxon>
        <taxon>Aurantioideae</taxon>
        <taxon>Citrus</taxon>
    </lineage>
</organism>
<dbReference type="Proteomes" id="UP000236630">
    <property type="component" value="Unassembled WGS sequence"/>
</dbReference>
<dbReference type="AlphaFoldDB" id="A0A2H5PXP2"/>
<protein>
    <submittedName>
        <fullName evidence="1">Uncharacterized protein</fullName>
    </submittedName>
</protein>
<comment type="caution">
    <text evidence="1">The sequence shown here is derived from an EMBL/GenBank/DDBJ whole genome shotgun (WGS) entry which is preliminary data.</text>
</comment>
<evidence type="ECO:0000313" key="1">
    <source>
        <dbReference type="EMBL" id="GAY57128.1"/>
    </source>
</evidence>
<accession>A0A2H5PXP2</accession>
<proteinExistence type="predicted"/>
<evidence type="ECO:0000313" key="2">
    <source>
        <dbReference type="Proteomes" id="UP000236630"/>
    </source>
</evidence>
<reference evidence="1 2" key="1">
    <citation type="journal article" date="2017" name="Front. Genet.">
        <title>Draft sequencing of the heterozygous diploid genome of Satsuma (Citrus unshiu Marc.) using a hybrid assembly approach.</title>
        <authorList>
            <person name="Shimizu T."/>
            <person name="Tanizawa Y."/>
            <person name="Mochizuki T."/>
            <person name="Nagasaki H."/>
            <person name="Yoshioka T."/>
            <person name="Toyoda A."/>
            <person name="Fujiyama A."/>
            <person name="Kaminuma E."/>
            <person name="Nakamura Y."/>
        </authorList>
    </citation>
    <scope>NUCLEOTIDE SEQUENCE [LARGE SCALE GENOMIC DNA]</scope>
    <source>
        <strain evidence="2">cv. Miyagawa wase</strain>
    </source>
</reference>
<keyword evidence="2" id="KW-1185">Reference proteome</keyword>